<dbReference type="SUPFAM" id="SSF46894">
    <property type="entry name" value="C-terminal effector domain of the bipartite response regulators"/>
    <property type="match status" value="1"/>
</dbReference>
<dbReference type="InterPro" id="IPR039420">
    <property type="entry name" value="WalR-like"/>
</dbReference>
<evidence type="ECO:0000313" key="8">
    <source>
        <dbReference type="EMBL" id="SIO54247.1"/>
    </source>
</evidence>
<dbReference type="GO" id="GO:0005829">
    <property type="term" value="C:cytosol"/>
    <property type="evidence" value="ECO:0007669"/>
    <property type="project" value="TreeGrafter"/>
</dbReference>
<keyword evidence="1" id="KW-0597">Phosphoprotein</keyword>
<dbReference type="OrthoDB" id="9802426at2"/>
<dbReference type="GO" id="GO:0000156">
    <property type="term" value="F:phosphorelay response regulator activity"/>
    <property type="evidence" value="ECO:0007669"/>
    <property type="project" value="TreeGrafter"/>
</dbReference>
<dbReference type="PROSITE" id="PS51755">
    <property type="entry name" value="OMPR_PHOB"/>
    <property type="match status" value="1"/>
</dbReference>
<feature type="domain" description="OmpR/PhoB-type" evidence="7">
    <location>
        <begin position="102"/>
        <end position="199"/>
    </location>
</feature>
<dbReference type="PANTHER" id="PTHR48111">
    <property type="entry name" value="REGULATOR OF RPOS"/>
    <property type="match status" value="1"/>
</dbReference>
<keyword evidence="4 6" id="KW-0238">DNA-binding</keyword>
<evidence type="ECO:0000259" key="7">
    <source>
        <dbReference type="PROSITE" id="PS51755"/>
    </source>
</evidence>
<dbReference type="CDD" id="cd00383">
    <property type="entry name" value="trans_reg_C"/>
    <property type="match status" value="1"/>
</dbReference>
<evidence type="ECO:0000256" key="4">
    <source>
        <dbReference type="ARBA" id="ARBA00023125"/>
    </source>
</evidence>
<organism evidence="8 9">
    <name type="scientific">Paraburkholderia phenazinium</name>
    <dbReference type="NCBI Taxonomy" id="60549"/>
    <lineage>
        <taxon>Bacteria</taxon>
        <taxon>Pseudomonadati</taxon>
        <taxon>Pseudomonadota</taxon>
        <taxon>Betaproteobacteria</taxon>
        <taxon>Burkholderiales</taxon>
        <taxon>Burkholderiaceae</taxon>
        <taxon>Paraburkholderia</taxon>
    </lineage>
</organism>
<evidence type="ECO:0000256" key="3">
    <source>
        <dbReference type="ARBA" id="ARBA00023015"/>
    </source>
</evidence>
<reference evidence="8 9" key="1">
    <citation type="submission" date="2016-11" db="EMBL/GenBank/DDBJ databases">
        <authorList>
            <person name="Jaros S."/>
            <person name="Januszkiewicz K."/>
            <person name="Wedrychowicz H."/>
        </authorList>
    </citation>
    <scope>NUCLEOTIDE SEQUENCE [LARGE SCALE GENOMIC DNA]</scope>
    <source>
        <strain evidence="8 9">GAS86</strain>
    </source>
</reference>
<keyword evidence="2" id="KW-0902">Two-component regulatory system</keyword>
<keyword evidence="5" id="KW-0804">Transcription</keyword>
<evidence type="ECO:0000256" key="5">
    <source>
        <dbReference type="ARBA" id="ARBA00023163"/>
    </source>
</evidence>
<dbReference type="Proteomes" id="UP000184693">
    <property type="component" value="Unassembled WGS sequence"/>
</dbReference>
<dbReference type="FunFam" id="1.10.10.10:FF:000005">
    <property type="entry name" value="Two-component system response regulator"/>
    <property type="match status" value="1"/>
</dbReference>
<accession>A0A1N6KD45</accession>
<protein>
    <submittedName>
        <fullName evidence="8">Two-component system, OmpR family, response regulator</fullName>
    </submittedName>
</protein>
<dbReference type="GO" id="GO:0032993">
    <property type="term" value="C:protein-DNA complex"/>
    <property type="evidence" value="ECO:0007669"/>
    <property type="project" value="TreeGrafter"/>
</dbReference>
<dbReference type="InterPro" id="IPR016032">
    <property type="entry name" value="Sig_transdc_resp-reg_C-effctor"/>
</dbReference>
<dbReference type="InterPro" id="IPR001867">
    <property type="entry name" value="OmpR/PhoB-type_DNA-bd"/>
</dbReference>
<evidence type="ECO:0000256" key="2">
    <source>
        <dbReference type="ARBA" id="ARBA00023012"/>
    </source>
</evidence>
<evidence type="ECO:0000256" key="6">
    <source>
        <dbReference type="PROSITE-ProRule" id="PRU01091"/>
    </source>
</evidence>
<dbReference type="AlphaFoldDB" id="A0A1N6KD45"/>
<proteinExistence type="predicted"/>
<evidence type="ECO:0000256" key="1">
    <source>
        <dbReference type="ARBA" id="ARBA00022553"/>
    </source>
</evidence>
<dbReference type="Gene3D" id="1.10.10.10">
    <property type="entry name" value="Winged helix-like DNA-binding domain superfamily/Winged helix DNA-binding domain"/>
    <property type="match status" value="1"/>
</dbReference>
<gene>
    <name evidence="8" type="ORF">SAMN05444168_6780</name>
</gene>
<dbReference type="GO" id="GO:0000976">
    <property type="term" value="F:transcription cis-regulatory region binding"/>
    <property type="evidence" value="ECO:0007669"/>
    <property type="project" value="TreeGrafter"/>
</dbReference>
<dbReference type="GO" id="GO:0006355">
    <property type="term" value="P:regulation of DNA-templated transcription"/>
    <property type="evidence" value="ECO:0007669"/>
    <property type="project" value="InterPro"/>
</dbReference>
<feature type="DNA-binding region" description="OmpR/PhoB-type" evidence="6">
    <location>
        <begin position="102"/>
        <end position="199"/>
    </location>
</feature>
<dbReference type="PANTHER" id="PTHR48111:SF76">
    <property type="entry name" value="TWO-COMPONENT RESPONSE REGULATOR"/>
    <property type="match status" value="1"/>
</dbReference>
<dbReference type="SMART" id="SM00862">
    <property type="entry name" value="Trans_reg_C"/>
    <property type="match status" value="1"/>
</dbReference>
<name>A0A1N6KD45_9BURK</name>
<dbReference type="InterPro" id="IPR036388">
    <property type="entry name" value="WH-like_DNA-bd_sf"/>
</dbReference>
<sequence length="199" mass="22093">MLTIPSVDDDALLNQRGLNTEVRSTRASTPVDSMSNLQAFIALDQISAAAIGHAVLSAIRSVGVDSLVLDADVMSMVEERIRESNDLGNQIPRTKHSDAAIETALRIGALELDLLKRKATHNGHTLDLRPTELKVLECLMRRADQIVTRTMIFEDVWNCHFDPHTNRIDVHVGKLRRKLAAQDTGPHIHTFRGAGYMLK</sequence>
<dbReference type="Pfam" id="PF00486">
    <property type="entry name" value="Trans_reg_C"/>
    <property type="match status" value="1"/>
</dbReference>
<keyword evidence="3" id="KW-0805">Transcription regulation</keyword>
<evidence type="ECO:0000313" key="9">
    <source>
        <dbReference type="Proteomes" id="UP000184693"/>
    </source>
</evidence>
<dbReference type="EMBL" id="FSRM01000002">
    <property type="protein sequence ID" value="SIO54247.1"/>
    <property type="molecule type" value="Genomic_DNA"/>
</dbReference>